<dbReference type="InterPro" id="IPR005324">
    <property type="entry name" value="Ribosomal_uS5_C"/>
</dbReference>
<keyword evidence="13" id="KW-1185">Reference proteome</keyword>
<feature type="domain" description="S5 DRBM" evidence="11">
    <location>
        <begin position="236"/>
        <end position="299"/>
    </location>
</feature>
<dbReference type="InterPro" id="IPR000851">
    <property type="entry name" value="Ribosomal_uS5"/>
</dbReference>
<organism evidence="12 13">
    <name type="scientific">Jaapia argillacea MUCL 33604</name>
    <dbReference type="NCBI Taxonomy" id="933084"/>
    <lineage>
        <taxon>Eukaryota</taxon>
        <taxon>Fungi</taxon>
        <taxon>Dikarya</taxon>
        <taxon>Basidiomycota</taxon>
        <taxon>Agaricomycotina</taxon>
        <taxon>Agaricomycetes</taxon>
        <taxon>Agaricomycetidae</taxon>
        <taxon>Jaapiales</taxon>
        <taxon>Jaapiaceae</taxon>
        <taxon>Jaapia</taxon>
    </lineage>
</organism>
<accession>A0A067Q7E7</accession>
<dbReference type="GO" id="GO:0003735">
    <property type="term" value="F:structural constituent of ribosome"/>
    <property type="evidence" value="ECO:0007669"/>
    <property type="project" value="UniProtKB-UniRule"/>
</dbReference>
<reference evidence="13" key="1">
    <citation type="journal article" date="2014" name="Proc. Natl. Acad. Sci. U.S.A.">
        <title>Extensive sampling of basidiomycete genomes demonstrates inadequacy of the white-rot/brown-rot paradigm for wood decay fungi.</title>
        <authorList>
            <person name="Riley R."/>
            <person name="Salamov A.A."/>
            <person name="Brown D.W."/>
            <person name="Nagy L.G."/>
            <person name="Floudas D."/>
            <person name="Held B.W."/>
            <person name="Levasseur A."/>
            <person name="Lombard V."/>
            <person name="Morin E."/>
            <person name="Otillar R."/>
            <person name="Lindquist E.A."/>
            <person name="Sun H."/>
            <person name="LaButti K.M."/>
            <person name="Schmutz J."/>
            <person name="Jabbour D."/>
            <person name="Luo H."/>
            <person name="Baker S.E."/>
            <person name="Pisabarro A.G."/>
            <person name="Walton J.D."/>
            <person name="Blanchette R.A."/>
            <person name="Henrissat B."/>
            <person name="Martin F."/>
            <person name="Cullen D."/>
            <person name="Hibbett D.S."/>
            <person name="Grigoriev I.V."/>
        </authorList>
    </citation>
    <scope>NUCLEOTIDE SEQUENCE [LARGE SCALE GENOMIC DNA]</scope>
    <source>
        <strain evidence="13">MUCL 33604</strain>
    </source>
</reference>
<sequence>MHKLARLGLSRRLQVQIARRPLIHPRSAVFPPRFYSSDSDLPAPDAKLTTPTPVEPEVTSESKDDLVIDGVAEKDTPPHIVKQVSAKMPSEEPVVEDVPMSSMEGLKEWEQDTEMAPETIAVPLAETSTRSRTEKPVFSLVYDPATGTRSPNLMVPDPLLDTFDSSTFTPPKTTIRNKVVVRNEPSMFIKPTDKRDEYVPYDYGYEGWDHESADPTIERESPMDHVSMAKWDIDRLHRYSLVTRIVKKQTGKGKIMRYYHLIVIGNGNGLVGYGEGKDAEGPRASQKALAQAIRSMDTVERFEQRTVWTEMETKLGGTRVILRPRPVGFGLHCNPNIHQVLKAAGIKDASAKVWGSRNPINVIKATFRMLQAGNAPLAMGDGIGGKGKKLEKGTGVRGKSDVERERGRRLLDLRTW</sequence>
<dbReference type="SUPFAM" id="SSF54211">
    <property type="entry name" value="Ribosomal protein S5 domain 2-like"/>
    <property type="match status" value="1"/>
</dbReference>
<dbReference type="STRING" id="933084.A0A067Q7E7"/>
<protein>
    <recommendedName>
        <fullName evidence="6">Small ribosomal subunit protein uS5m</fullName>
    </recommendedName>
    <alternativeName>
        <fullName evidence="7">28S ribosomal protein S5, mitochondrial</fullName>
    </alternativeName>
</protein>
<evidence type="ECO:0000256" key="6">
    <source>
        <dbReference type="ARBA" id="ARBA00039335"/>
    </source>
</evidence>
<dbReference type="AlphaFoldDB" id="A0A067Q7E7"/>
<dbReference type="InterPro" id="IPR013810">
    <property type="entry name" value="Ribosomal_uS5_N"/>
</dbReference>
<dbReference type="GO" id="GO:0005743">
    <property type="term" value="C:mitochondrial inner membrane"/>
    <property type="evidence" value="ECO:0007669"/>
    <property type="project" value="UniProtKB-ARBA"/>
</dbReference>
<evidence type="ECO:0000256" key="10">
    <source>
        <dbReference type="SAM" id="MobiDB-lite"/>
    </source>
</evidence>
<evidence type="ECO:0000256" key="5">
    <source>
        <dbReference type="ARBA" id="ARBA00023274"/>
    </source>
</evidence>
<dbReference type="Gene3D" id="3.30.160.20">
    <property type="match status" value="1"/>
</dbReference>
<proteinExistence type="inferred from homology"/>
<feature type="region of interest" description="Disordered" evidence="10">
    <location>
        <begin position="33"/>
        <end position="63"/>
    </location>
</feature>
<feature type="compositionally biased region" description="Low complexity" evidence="10">
    <location>
        <begin position="49"/>
        <end position="59"/>
    </location>
</feature>
<dbReference type="EMBL" id="KL197717">
    <property type="protein sequence ID" value="KDQ58526.1"/>
    <property type="molecule type" value="Genomic_DNA"/>
</dbReference>
<evidence type="ECO:0000256" key="4">
    <source>
        <dbReference type="ARBA" id="ARBA00023128"/>
    </source>
</evidence>
<dbReference type="OrthoDB" id="309483at2759"/>
<dbReference type="Proteomes" id="UP000027265">
    <property type="component" value="Unassembled WGS sequence"/>
</dbReference>
<dbReference type="Pfam" id="PF00333">
    <property type="entry name" value="Ribosomal_S5"/>
    <property type="match status" value="1"/>
</dbReference>
<dbReference type="Gene3D" id="3.30.230.10">
    <property type="match status" value="1"/>
</dbReference>
<dbReference type="PROSITE" id="PS50881">
    <property type="entry name" value="S5_DSRBD"/>
    <property type="match status" value="1"/>
</dbReference>
<dbReference type="SUPFAM" id="SSF54768">
    <property type="entry name" value="dsRNA-binding domain-like"/>
    <property type="match status" value="1"/>
</dbReference>
<gene>
    <name evidence="12" type="ORF">JAAARDRAFT_34340</name>
</gene>
<keyword evidence="3 8" id="KW-0689">Ribosomal protein</keyword>
<evidence type="ECO:0000256" key="2">
    <source>
        <dbReference type="ARBA" id="ARBA00008945"/>
    </source>
</evidence>
<keyword evidence="5 8" id="KW-0687">Ribonucleoprotein</keyword>
<dbReference type="HOGENOM" id="CLU_660673_0_0_1"/>
<dbReference type="PANTHER" id="PTHR48277:SF1">
    <property type="entry name" value="MITOCHONDRIAL RIBOSOMAL PROTEIN S5"/>
    <property type="match status" value="1"/>
</dbReference>
<evidence type="ECO:0000256" key="9">
    <source>
        <dbReference type="RuleBase" id="RU003823"/>
    </source>
</evidence>
<evidence type="ECO:0000313" key="13">
    <source>
        <dbReference type="Proteomes" id="UP000027265"/>
    </source>
</evidence>
<dbReference type="InterPro" id="IPR014721">
    <property type="entry name" value="Ribsml_uS5_D2-typ_fold_subgr"/>
</dbReference>
<comment type="subcellular location">
    <subcellularLocation>
        <location evidence="1">Mitochondrion</location>
    </subcellularLocation>
</comment>
<evidence type="ECO:0000256" key="7">
    <source>
        <dbReference type="ARBA" id="ARBA00041606"/>
    </source>
</evidence>
<name>A0A067Q7E7_9AGAM</name>
<evidence type="ECO:0000256" key="1">
    <source>
        <dbReference type="ARBA" id="ARBA00004173"/>
    </source>
</evidence>
<dbReference type="FunFam" id="3.30.230.10:FF:000002">
    <property type="entry name" value="30S ribosomal protein S5"/>
    <property type="match status" value="1"/>
</dbReference>
<dbReference type="PANTHER" id="PTHR48277">
    <property type="entry name" value="MITOCHONDRIAL RIBOSOMAL PROTEIN S5"/>
    <property type="match status" value="1"/>
</dbReference>
<dbReference type="InterPro" id="IPR020568">
    <property type="entry name" value="Ribosomal_Su5_D2-typ_SF"/>
</dbReference>
<dbReference type="Pfam" id="PF03719">
    <property type="entry name" value="Ribosomal_S5_C"/>
    <property type="match status" value="1"/>
</dbReference>
<evidence type="ECO:0000256" key="3">
    <source>
        <dbReference type="ARBA" id="ARBA00022980"/>
    </source>
</evidence>
<dbReference type="GO" id="GO:0005763">
    <property type="term" value="C:mitochondrial small ribosomal subunit"/>
    <property type="evidence" value="ECO:0007669"/>
    <property type="project" value="UniProtKB-ARBA"/>
</dbReference>
<dbReference type="FunFam" id="3.30.160.20:FF:000022">
    <property type="entry name" value="28S ribosomal protein S5, mitochondrial"/>
    <property type="match status" value="1"/>
</dbReference>
<comment type="similarity">
    <text evidence="2 9">Belongs to the universal ribosomal protein uS5 family.</text>
</comment>
<evidence type="ECO:0000259" key="11">
    <source>
        <dbReference type="PROSITE" id="PS50881"/>
    </source>
</evidence>
<evidence type="ECO:0000313" key="12">
    <source>
        <dbReference type="EMBL" id="KDQ58526.1"/>
    </source>
</evidence>
<dbReference type="GO" id="GO:0003723">
    <property type="term" value="F:RNA binding"/>
    <property type="evidence" value="ECO:0007669"/>
    <property type="project" value="InterPro"/>
</dbReference>
<dbReference type="InParanoid" id="A0A067Q7E7"/>
<keyword evidence="4" id="KW-0496">Mitochondrion</keyword>
<dbReference type="GO" id="GO:0006412">
    <property type="term" value="P:translation"/>
    <property type="evidence" value="ECO:0007669"/>
    <property type="project" value="InterPro"/>
</dbReference>
<evidence type="ECO:0000256" key="8">
    <source>
        <dbReference type="PROSITE-ProRule" id="PRU00268"/>
    </source>
</evidence>